<evidence type="ECO:0000259" key="7">
    <source>
        <dbReference type="PROSITE" id="PS51352"/>
    </source>
</evidence>
<evidence type="ECO:0000256" key="2">
    <source>
        <dbReference type="ARBA" id="ARBA00022729"/>
    </source>
</evidence>
<evidence type="ECO:0000256" key="5">
    <source>
        <dbReference type="ARBA" id="ARBA00023284"/>
    </source>
</evidence>
<dbReference type="EMBL" id="JABJXA010000270">
    <property type="protein sequence ID" value="MBB1262172.1"/>
    <property type="molecule type" value="Genomic_DNA"/>
</dbReference>
<dbReference type="EMBL" id="JABJWZ010000338">
    <property type="protein sequence ID" value="MBB1256329.1"/>
    <property type="molecule type" value="Genomic_DNA"/>
</dbReference>
<dbReference type="Proteomes" id="UP000525686">
    <property type="component" value="Unassembled WGS sequence"/>
</dbReference>
<feature type="domain" description="Thioredoxin" evidence="7">
    <location>
        <begin position="33"/>
        <end position="243"/>
    </location>
</feature>
<evidence type="ECO:0000313" key="9">
    <source>
        <dbReference type="EMBL" id="MBB1262172.1"/>
    </source>
</evidence>
<dbReference type="RefSeq" id="WP_143647175.1">
    <property type="nucleotide sequence ID" value="NZ_JABJWZ010000338.1"/>
</dbReference>
<reference evidence="8" key="3">
    <citation type="journal article" name="Syst. Appl. Microbiol.">
        <title>Streptomyces alkaliterrae sp. nov., isolated from an alkaline soil, and emended descriptions of Streptomyces alkaliphilus, Streptomyces calidiresistens and Streptomyces durbertensis.</title>
        <authorList>
            <person name="Swiecimska M."/>
            <person name="Golinska P."/>
            <person name="Nouioui I."/>
            <person name="Wypij M."/>
            <person name="Rai M."/>
            <person name="Sangal V."/>
            <person name="Goodfellow M."/>
        </authorList>
    </citation>
    <scope>NUCLEOTIDE SEQUENCE</scope>
    <source>
        <strain evidence="8">OF3</strain>
        <strain evidence="9">OF8</strain>
    </source>
</reference>
<dbReference type="Proteomes" id="UP000320857">
    <property type="component" value="Unassembled WGS sequence"/>
</dbReference>
<dbReference type="PANTHER" id="PTHR13887">
    <property type="entry name" value="GLUTATHIONE S-TRANSFERASE KAPPA"/>
    <property type="match status" value="1"/>
</dbReference>
<dbReference type="EMBL" id="VJYK02000053">
    <property type="protein sequence ID" value="MQS01703.1"/>
    <property type="molecule type" value="Genomic_DNA"/>
</dbReference>
<feature type="region of interest" description="Disordered" evidence="6">
    <location>
        <begin position="38"/>
        <end position="58"/>
    </location>
</feature>
<keyword evidence="3" id="KW-0560">Oxidoreductase</keyword>
<dbReference type="PANTHER" id="PTHR13887:SF14">
    <property type="entry name" value="DISULFIDE BOND FORMATION PROTEIN D"/>
    <property type="match status" value="1"/>
</dbReference>
<evidence type="ECO:0000256" key="1">
    <source>
        <dbReference type="ARBA" id="ARBA00005791"/>
    </source>
</evidence>
<evidence type="ECO:0000313" key="11">
    <source>
        <dbReference type="Proteomes" id="UP000320857"/>
    </source>
</evidence>
<keyword evidence="4" id="KW-1015">Disulfide bond</keyword>
<dbReference type="InterPro" id="IPR036249">
    <property type="entry name" value="Thioredoxin-like_sf"/>
</dbReference>
<evidence type="ECO:0000256" key="6">
    <source>
        <dbReference type="SAM" id="MobiDB-lite"/>
    </source>
</evidence>
<dbReference type="PROSITE" id="PS51352">
    <property type="entry name" value="THIOREDOXIN_2"/>
    <property type="match status" value="1"/>
</dbReference>
<keyword evidence="11" id="KW-1185">Reference proteome</keyword>
<evidence type="ECO:0000256" key="4">
    <source>
        <dbReference type="ARBA" id="ARBA00023157"/>
    </source>
</evidence>
<dbReference type="Pfam" id="PF13462">
    <property type="entry name" value="Thioredoxin_4"/>
    <property type="match status" value="1"/>
</dbReference>
<gene>
    <name evidence="10" type="ORF">FNX44_007405</name>
    <name evidence="8" type="ORF">H3146_23660</name>
    <name evidence="9" type="ORF">H3147_25680</name>
</gene>
<dbReference type="OrthoDB" id="117402at2"/>
<dbReference type="Gene3D" id="3.40.30.10">
    <property type="entry name" value="Glutaredoxin"/>
    <property type="match status" value="1"/>
</dbReference>
<dbReference type="SUPFAM" id="SSF52833">
    <property type="entry name" value="Thioredoxin-like"/>
    <property type="match status" value="1"/>
</dbReference>
<dbReference type="GO" id="GO:0016491">
    <property type="term" value="F:oxidoreductase activity"/>
    <property type="evidence" value="ECO:0007669"/>
    <property type="project" value="UniProtKB-KW"/>
</dbReference>
<evidence type="ECO:0000256" key="3">
    <source>
        <dbReference type="ARBA" id="ARBA00023002"/>
    </source>
</evidence>
<comment type="similarity">
    <text evidence="1">Belongs to the thioredoxin family. DsbA subfamily.</text>
</comment>
<dbReference type="Proteomes" id="UP000517765">
    <property type="component" value="Unassembled WGS sequence"/>
</dbReference>
<evidence type="ECO:0000313" key="12">
    <source>
        <dbReference type="Proteomes" id="UP000517765"/>
    </source>
</evidence>
<organism evidence="10 11">
    <name type="scientific">Streptomyces alkaliterrae</name>
    <dbReference type="NCBI Taxonomy" id="2213162"/>
    <lineage>
        <taxon>Bacteria</taxon>
        <taxon>Bacillati</taxon>
        <taxon>Actinomycetota</taxon>
        <taxon>Actinomycetes</taxon>
        <taxon>Kitasatosporales</taxon>
        <taxon>Streptomycetaceae</taxon>
        <taxon>Streptomyces</taxon>
    </lineage>
</organism>
<accession>A0A5P0YMY9</accession>
<proteinExistence type="inferred from homology"/>
<sequence length="249" mass="26584">MSKKSAKATGPQKLTAVVLVAVLAVAAVLASVSAFGRPDSPPSAEAGNGTSAAGDQRSPDADLLALARREKGDPYALGRADAPVVMIEYSDFQCPYCGRFARETKPELVKKYVDTGVLRIEWRQFPIFGAESDRVARASYAAGQQGRFWEFHDLVFAEERPKNSGAFVQRKLEEMAERAGVKDLAAFRSDMRGPDATAAVGADRNEGQALGVSSTPAFLINGTPVLGAQSAEYFGKAIEQARARAEAAR</sequence>
<evidence type="ECO:0000313" key="13">
    <source>
        <dbReference type="Proteomes" id="UP000525686"/>
    </source>
</evidence>
<keyword evidence="2" id="KW-0732">Signal</keyword>
<evidence type="ECO:0000313" key="10">
    <source>
        <dbReference type="EMBL" id="MQS01703.1"/>
    </source>
</evidence>
<dbReference type="InterPro" id="IPR013766">
    <property type="entry name" value="Thioredoxin_domain"/>
</dbReference>
<evidence type="ECO:0000313" key="8">
    <source>
        <dbReference type="EMBL" id="MBB1256329.1"/>
    </source>
</evidence>
<keyword evidence="5" id="KW-0676">Redox-active center</keyword>
<protein>
    <submittedName>
        <fullName evidence="8">DsbA family protein</fullName>
    </submittedName>
    <submittedName>
        <fullName evidence="10">Thioredoxin domain-containing protein</fullName>
    </submittedName>
</protein>
<name>A0A5P0YMY9_9ACTN</name>
<comment type="caution">
    <text evidence="10">The sequence shown here is derived from an EMBL/GenBank/DDBJ whole genome shotgun (WGS) entry which is preliminary data.</text>
</comment>
<dbReference type="InterPro" id="IPR012336">
    <property type="entry name" value="Thioredoxin-like_fold"/>
</dbReference>
<reference evidence="12 13" key="2">
    <citation type="submission" date="2020-05" db="EMBL/GenBank/DDBJ databases">
        <title>Classification of alakaliphilic streptomycetes isolated from an alkaline soil next to Lonar Crater, India and a proposal for the recognition of Streptomyces alkaliterrae sp. nov.</title>
        <authorList>
            <person name="Golinska P."/>
        </authorList>
    </citation>
    <scope>NUCLEOTIDE SEQUENCE [LARGE SCALE GENOMIC DNA]</scope>
    <source>
        <strain evidence="13">OF3</strain>
        <strain evidence="12">OF8</strain>
    </source>
</reference>
<reference evidence="10 11" key="1">
    <citation type="submission" date="2019-10" db="EMBL/GenBank/DDBJ databases">
        <title>Streptomyces sp. nov., a novel actinobacterium isolated from alkaline environment.</title>
        <authorList>
            <person name="Golinska P."/>
        </authorList>
    </citation>
    <scope>NUCLEOTIDE SEQUENCE [LARGE SCALE GENOMIC DNA]</scope>
    <source>
        <strain evidence="10 11">OF1</strain>
    </source>
</reference>
<dbReference type="AlphaFoldDB" id="A0A5P0YMY9"/>